<accession>A0ABQ9XW29</accession>
<keyword evidence="3" id="KW-1185">Reference proteome</keyword>
<protein>
    <submittedName>
        <fullName evidence="2">Uncharacterized protein</fullName>
    </submittedName>
</protein>
<reference evidence="2 3" key="1">
    <citation type="journal article" date="2022" name="bioRxiv">
        <title>Genomics of Preaxostyla Flagellates Illuminates Evolutionary Transitions and the Path Towards Mitochondrial Loss.</title>
        <authorList>
            <person name="Novak L.V.F."/>
            <person name="Treitli S.C."/>
            <person name="Pyrih J."/>
            <person name="Halakuc P."/>
            <person name="Pipaliya S.V."/>
            <person name="Vacek V."/>
            <person name="Brzon O."/>
            <person name="Soukal P."/>
            <person name="Eme L."/>
            <person name="Dacks J.B."/>
            <person name="Karnkowska A."/>
            <person name="Elias M."/>
            <person name="Hampl V."/>
        </authorList>
    </citation>
    <scope>NUCLEOTIDE SEQUENCE [LARGE SCALE GENOMIC DNA]</scope>
    <source>
        <strain evidence="2">NAU3</strain>
        <tissue evidence="2">Gut</tissue>
    </source>
</reference>
<sequence length="290" mass="31878">MFCGEQVDSTAKSEDDFTGKSPLLYAGSKGHSPDLLDPCSYPEAVSTPLFPSFDSSHNPPLSPDLVSQLSISLTIDIRSLSYAPSRTQFRSPQSSTPQHPQPTCTENQFEDAITTATVLPLPSTILPATGHLSLQISPKINTSSQSHGIFTPSWGKKPKHKGQVEKPQVAFFRAMSVNGGPFVEFEKKTSKIRLNTKDCFHIDAVNPSEQPSPENEMILQELDDTQTLSPLNKDRAEWDSKNITASSIQIKYTAITHHNGDNCPYNSFKSQTRILRHLSSPIKIGKTGIN</sequence>
<dbReference type="EMBL" id="JARBJD010000064">
    <property type="protein sequence ID" value="KAK2955688.1"/>
    <property type="molecule type" value="Genomic_DNA"/>
</dbReference>
<feature type="region of interest" description="Disordered" evidence="1">
    <location>
        <begin position="1"/>
        <end position="24"/>
    </location>
</feature>
<evidence type="ECO:0000313" key="2">
    <source>
        <dbReference type="EMBL" id="KAK2955688.1"/>
    </source>
</evidence>
<evidence type="ECO:0000256" key="1">
    <source>
        <dbReference type="SAM" id="MobiDB-lite"/>
    </source>
</evidence>
<gene>
    <name evidence="2" type="ORF">BLNAU_9378</name>
</gene>
<comment type="caution">
    <text evidence="2">The sequence shown here is derived from an EMBL/GenBank/DDBJ whole genome shotgun (WGS) entry which is preliminary data.</text>
</comment>
<feature type="compositionally biased region" description="Low complexity" evidence="1">
    <location>
        <begin position="91"/>
        <end position="105"/>
    </location>
</feature>
<name>A0ABQ9XW29_9EUKA</name>
<evidence type="ECO:0000313" key="3">
    <source>
        <dbReference type="Proteomes" id="UP001281761"/>
    </source>
</evidence>
<dbReference type="Proteomes" id="UP001281761">
    <property type="component" value="Unassembled WGS sequence"/>
</dbReference>
<organism evidence="2 3">
    <name type="scientific">Blattamonas nauphoetae</name>
    <dbReference type="NCBI Taxonomy" id="2049346"/>
    <lineage>
        <taxon>Eukaryota</taxon>
        <taxon>Metamonada</taxon>
        <taxon>Preaxostyla</taxon>
        <taxon>Oxymonadida</taxon>
        <taxon>Blattamonas</taxon>
    </lineage>
</organism>
<proteinExistence type="predicted"/>
<feature type="region of interest" description="Disordered" evidence="1">
    <location>
        <begin position="86"/>
        <end position="105"/>
    </location>
</feature>